<dbReference type="GO" id="GO:0005524">
    <property type="term" value="F:ATP binding"/>
    <property type="evidence" value="ECO:0007669"/>
    <property type="project" value="InterPro"/>
</dbReference>
<dbReference type="WBParaSite" id="TMUE_3000014323.1">
    <property type="protein sequence ID" value="TMUE_3000014323.1"/>
    <property type="gene ID" value="WBGene00295286"/>
</dbReference>
<dbReference type="GO" id="GO:0004672">
    <property type="term" value="F:protein kinase activity"/>
    <property type="evidence" value="ECO:0007669"/>
    <property type="project" value="InterPro"/>
</dbReference>
<evidence type="ECO:0000313" key="3">
    <source>
        <dbReference type="WBParaSite" id="TMUE_3000014323.1"/>
    </source>
</evidence>
<dbReference type="Proteomes" id="UP000046395">
    <property type="component" value="Unassembled WGS sequence"/>
</dbReference>
<reference evidence="3" key="1">
    <citation type="submission" date="2019-12" db="UniProtKB">
        <authorList>
            <consortium name="WormBaseParasite"/>
        </authorList>
    </citation>
    <scope>IDENTIFICATION</scope>
</reference>
<name>A0A5S6R4F5_TRIMR</name>
<protein>
    <submittedName>
        <fullName evidence="3">Protein kinase domain-containing protein</fullName>
    </submittedName>
</protein>
<dbReference type="STRING" id="70415.A0A5S6R4F5"/>
<dbReference type="SMART" id="SM00220">
    <property type="entry name" value="S_TKc"/>
    <property type="match status" value="1"/>
</dbReference>
<dbReference type="Gene3D" id="1.10.510.10">
    <property type="entry name" value="Transferase(Phosphotransferase) domain 1"/>
    <property type="match status" value="1"/>
</dbReference>
<keyword evidence="2" id="KW-1185">Reference proteome</keyword>
<dbReference type="PROSITE" id="PS50011">
    <property type="entry name" value="PROTEIN_KINASE_DOM"/>
    <property type="match status" value="1"/>
</dbReference>
<dbReference type="Pfam" id="PF00069">
    <property type="entry name" value="Pkinase"/>
    <property type="match status" value="1"/>
</dbReference>
<organism evidence="2 3">
    <name type="scientific">Trichuris muris</name>
    <name type="common">Mouse whipworm</name>
    <dbReference type="NCBI Taxonomy" id="70415"/>
    <lineage>
        <taxon>Eukaryota</taxon>
        <taxon>Metazoa</taxon>
        <taxon>Ecdysozoa</taxon>
        <taxon>Nematoda</taxon>
        <taxon>Enoplea</taxon>
        <taxon>Dorylaimia</taxon>
        <taxon>Trichinellida</taxon>
        <taxon>Trichuridae</taxon>
        <taxon>Trichuris</taxon>
    </lineage>
</organism>
<proteinExistence type="predicted"/>
<dbReference type="InterPro" id="IPR050235">
    <property type="entry name" value="CK1_Ser-Thr_kinase"/>
</dbReference>
<dbReference type="AlphaFoldDB" id="A0A5S6R4F5"/>
<dbReference type="InterPro" id="IPR011009">
    <property type="entry name" value="Kinase-like_dom_sf"/>
</dbReference>
<dbReference type="InterPro" id="IPR000719">
    <property type="entry name" value="Prot_kinase_dom"/>
</dbReference>
<dbReference type="PANTHER" id="PTHR11909">
    <property type="entry name" value="CASEIN KINASE-RELATED"/>
    <property type="match status" value="1"/>
</dbReference>
<evidence type="ECO:0000259" key="1">
    <source>
        <dbReference type="PROSITE" id="PS50011"/>
    </source>
</evidence>
<accession>A0A5S6R4F5</accession>
<sequence length="316" mass="35652">MTTAQKVDPLLERAIVSLNRIVADTWRIGRLVSQGTFGIVYELASETRTDRQLAIKVGKRRMEGARCSDIEWEAYVLRYQEGNVHCPKMYGFQAGDKNVEYIIMDLLGQSLSMIHKRHGYAPLETGKAANIGNQCIEALRSLHATGFIHRDIKPGNVALGLNDRSNVIHIIDFGLARRIRYKDGSLFPPRSRVGFCGTLHYASRRALANKDQSMADDLESLFYMLCELVCGKLPWPKAISQKEALLYKQASYCNGIVLPSGARWLRSFGEHVLPLQYFDEPKYHLLQKVCVEKMQEEILNGSDALALNPMFGSNDQ</sequence>
<evidence type="ECO:0000313" key="2">
    <source>
        <dbReference type="Proteomes" id="UP000046395"/>
    </source>
</evidence>
<feature type="domain" description="Protein kinase" evidence="1">
    <location>
        <begin position="26"/>
        <end position="311"/>
    </location>
</feature>
<dbReference type="SUPFAM" id="SSF56112">
    <property type="entry name" value="Protein kinase-like (PK-like)"/>
    <property type="match status" value="1"/>
</dbReference>